<organism evidence="2 3">
    <name type="scientific">Aspergillus piperis CBS 112811</name>
    <dbReference type="NCBI Taxonomy" id="1448313"/>
    <lineage>
        <taxon>Eukaryota</taxon>
        <taxon>Fungi</taxon>
        <taxon>Dikarya</taxon>
        <taxon>Ascomycota</taxon>
        <taxon>Pezizomycotina</taxon>
        <taxon>Eurotiomycetes</taxon>
        <taxon>Eurotiomycetidae</taxon>
        <taxon>Eurotiales</taxon>
        <taxon>Aspergillaceae</taxon>
        <taxon>Aspergillus</taxon>
        <taxon>Aspergillus subgen. Circumdati</taxon>
    </lineage>
</organism>
<evidence type="ECO:0000256" key="1">
    <source>
        <dbReference type="SAM" id="Phobius"/>
    </source>
</evidence>
<dbReference type="RefSeq" id="XP_025520350.1">
    <property type="nucleotide sequence ID" value="XM_025654034.1"/>
</dbReference>
<name>A0A8G1RA50_9EURO</name>
<dbReference type="EMBL" id="KZ825055">
    <property type="protein sequence ID" value="RAH62428.1"/>
    <property type="molecule type" value="Genomic_DNA"/>
</dbReference>
<dbReference type="Proteomes" id="UP000249526">
    <property type="component" value="Unassembled WGS sequence"/>
</dbReference>
<sequence length="195" mass="22205">MGHDGIWVTHSEHRLELRQSRYAVSPKPCSYFPTTSSLFGLRAGRGLSFSLTILPRPPPQTQQSNKSEEVCMHTGQWFLFRFTFSFIPFFFFLLFILFFSFPPPTAHPSLSLLPTSFPFPIACSLSRTVFPRNSPGLFSIQVLFLSIYYYLSSLPSSLFGKCFKEATWKIIYLAFLKSAIATHFGPVSLPYDVDC</sequence>
<dbReference type="AlphaFoldDB" id="A0A8G1RA50"/>
<evidence type="ECO:0000313" key="3">
    <source>
        <dbReference type="Proteomes" id="UP000249526"/>
    </source>
</evidence>
<keyword evidence="1" id="KW-0472">Membrane</keyword>
<protein>
    <submittedName>
        <fullName evidence="2">Uncharacterized protein</fullName>
    </submittedName>
</protein>
<gene>
    <name evidence="2" type="ORF">BO85DRAFT_135409</name>
</gene>
<proteinExistence type="predicted"/>
<evidence type="ECO:0000313" key="2">
    <source>
        <dbReference type="EMBL" id="RAH62428.1"/>
    </source>
</evidence>
<keyword evidence="1" id="KW-0812">Transmembrane</keyword>
<feature type="transmembrane region" description="Helical" evidence="1">
    <location>
        <begin position="78"/>
        <end position="101"/>
    </location>
</feature>
<reference evidence="2 3" key="1">
    <citation type="submission" date="2018-02" db="EMBL/GenBank/DDBJ databases">
        <title>The genomes of Aspergillus section Nigri reveals drivers in fungal speciation.</title>
        <authorList>
            <consortium name="DOE Joint Genome Institute"/>
            <person name="Vesth T.C."/>
            <person name="Nybo J."/>
            <person name="Theobald S."/>
            <person name="Brandl J."/>
            <person name="Frisvad J.C."/>
            <person name="Nielsen K.F."/>
            <person name="Lyhne E.K."/>
            <person name="Kogle M.E."/>
            <person name="Kuo A."/>
            <person name="Riley R."/>
            <person name="Clum A."/>
            <person name="Nolan M."/>
            <person name="Lipzen A."/>
            <person name="Salamov A."/>
            <person name="Henrissat B."/>
            <person name="Wiebenga A."/>
            <person name="De vries R.P."/>
            <person name="Grigoriev I.V."/>
            <person name="Mortensen U.H."/>
            <person name="Andersen M.R."/>
            <person name="Baker S.E."/>
        </authorList>
    </citation>
    <scope>NUCLEOTIDE SEQUENCE [LARGE SCALE GENOMIC DNA]</scope>
    <source>
        <strain evidence="2 3">CBS 112811</strain>
    </source>
</reference>
<feature type="transmembrane region" description="Helical" evidence="1">
    <location>
        <begin position="134"/>
        <end position="151"/>
    </location>
</feature>
<accession>A0A8G1RA50</accession>
<dbReference type="GeneID" id="37157436"/>
<keyword evidence="3" id="KW-1185">Reference proteome</keyword>
<keyword evidence="1" id="KW-1133">Transmembrane helix</keyword>